<sequence length="192" mass="20078">MIIFVEIADGGRDGHSSIGRRETRGACAAGVNDTCAHRRSSPVRRLPDDSAHGGGFPSHLFSRPVAAGPAKVQTLMSSEIKRLQTGARMSQVVIANGFVHLAGQVPDTAGAPIAVQATEILTRIDALLASAGVDKTRVLTANVWLSDAAHFDAFNAVWDAWVPAGHAPTRACVQALLMKPGLDVEIAVTALA</sequence>
<protein>
    <submittedName>
        <fullName evidence="1">Endoribonuclease L-PSP</fullName>
    </submittedName>
</protein>
<evidence type="ECO:0000313" key="1">
    <source>
        <dbReference type="EMBL" id="VWD56891.1"/>
    </source>
</evidence>
<dbReference type="InterPro" id="IPR035709">
    <property type="entry name" value="YoaB-like"/>
</dbReference>
<dbReference type="SUPFAM" id="SSF55298">
    <property type="entry name" value="YjgF-like"/>
    <property type="match status" value="1"/>
</dbReference>
<dbReference type="PANTHER" id="PTHR47328">
    <property type="match status" value="1"/>
</dbReference>
<dbReference type="InterPro" id="IPR006175">
    <property type="entry name" value="YjgF/YER057c/UK114"/>
</dbReference>
<evidence type="ECO:0000313" key="2">
    <source>
        <dbReference type="Proteomes" id="UP000494109"/>
    </source>
</evidence>
<dbReference type="InterPro" id="IPR035959">
    <property type="entry name" value="RutC-like_sf"/>
</dbReference>
<dbReference type="Gene3D" id="3.30.1330.40">
    <property type="entry name" value="RutC-like"/>
    <property type="match status" value="1"/>
</dbReference>
<dbReference type="AlphaFoldDB" id="A0A6P3BB58"/>
<dbReference type="EMBL" id="CABVQS010000033">
    <property type="protein sequence ID" value="VWD56891.1"/>
    <property type="molecule type" value="Genomic_DNA"/>
</dbReference>
<accession>A0A6P3BB58</accession>
<proteinExistence type="predicted"/>
<dbReference type="CDD" id="cd06150">
    <property type="entry name" value="YjgF_YER057c_UK114_like_2"/>
    <property type="match status" value="1"/>
</dbReference>
<organism evidence="1 2">
    <name type="scientific">Burkholderia contaminans</name>
    <dbReference type="NCBI Taxonomy" id="488447"/>
    <lineage>
        <taxon>Bacteria</taxon>
        <taxon>Pseudomonadati</taxon>
        <taxon>Pseudomonadota</taxon>
        <taxon>Betaproteobacteria</taxon>
        <taxon>Burkholderiales</taxon>
        <taxon>Burkholderiaceae</taxon>
        <taxon>Burkholderia</taxon>
        <taxon>Burkholderia cepacia complex</taxon>
    </lineage>
</organism>
<reference evidence="1 2" key="1">
    <citation type="submission" date="2019-09" db="EMBL/GenBank/DDBJ databases">
        <authorList>
            <person name="Depoorter E."/>
        </authorList>
    </citation>
    <scope>NUCLEOTIDE SEQUENCE [LARGE SCALE GENOMIC DNA]</scope>
    <source>
        <strain evidence="1">R-71033</strain>
    </source>
</reference>
<dbReference type="Pfam" id="PF01042">
    <property type="entry name" value="Ribonuc_L-PSP"/>
    <property type="match status" value="1"/>
</dbReference>
<dbReference type="Proteomes" id="UP000494109">
    <property type="component" value="Unassembled WGS sequence"/>
</dbReference>
<gene>
    <name evidence="1" type="ORF">BCO71033_06003</name>
</gene>
<dbReference type="PANTHER" id="PTHR47328:SF1">
    <property type="entry name" value="RUTC FAMILY PROTEIN YOAB"/>
    <property type="match status" value="1"/>
</dbReference>
<name>A0A6P3BB58_9BURK</name>